<evidence type="ECO:0000256" key="6">
    <source>
        <dbReference type="ARBA" id="ARBA00022792"/>
    </source>
</evidence>
<feature type="transmembrane region" description="Helical" evidence="12">
    <location>
        <begin position="42"/>
        <end position="61"/>
    </location>
</feature>
<keyword evidence="5 12" id="KW-0812">Transmembrane</keyword>
<dbReference type="CDD" id="cd00929">
    <property type="entry name" value="Cyt_c_Oxidase_VIIc"/>
    <property type="match status" value="1"/>
</dbReference>
<keyword evidence="10 12" id="KW-0472">Membrane</keyword>
<name>A0AAJ7FLW6_CEPCN</name>
<dbReference type="RefSeq" id="XP_015598256.1">
    <property type="nucleotide sequence ID" value="XM_015742770.2"/>
</dbReference>
<dbReference type="AlphaFoldDB" id="A0AAJ7FLW6"/>
<proteinExistence type="inferred from homology"/>
<evidence type="ECO:0000256" key="3">
    <source>
        <dbReference type="ARBA" id="ARBA00010514"/>
    </source>
</evidence>
<evidence type="ECO:0000256" key="10">
    <source>
        <dbReference type="ARBA" id="ARBA00023136"/>
    </source>
</evidence>
<comment type="pathway">
    <text evidence="2">Energy metabolism; oxidative phosphorylation.</text>
</comment>
<dbReference type="Proteomes" id="UP000694920">
    <property type="component" value="Unplaced"/>
</dbReference>
<dbReference type="Gene3D" id="4.10.49.10">
    <property type="entry name" value="Cytochrome c oxidase subunit VIIc"/>
    <property type="match status" value="1"/>
</dbReference>
<evidence type="ECO:0000256" key="8">
    <source>
        <dbReference type="ARBA" id="ARBA00022989"/>
    </source>
</evidence>
<keyword evidence="13" id="KW-1185">Reference proteome</keyword>
<dbReference type="GO" id="GO:0045277">
    <property type="term" value="C:respiratory chain complex IV"/>
    <property type="evidence" value="ECO:0007669"/>
    <property type="project" value="InterPro"/>
</dbReference>
<keyword evidence="6" id="KW-0999">Mitochondrion inner membrane</keyword>
<dbReference type="SUPFAM" id="SSF81427">
    <property type="entry name" value="Mitochondrial cytochrome c oxidase subunit VIIc (aka VIIIa)"/>
    <property type="match status" value="1"/>
</dbReference>
<keyword evidence="9" id="KW-0496">Mitochondrion</keyword>
<evidence type="ECO:0000256" key="4">
    <source>
        <dbReference type="ARBA" id="ARBA00017004"/>
    </source>
</evidence>
<evidence type="ECO:0000313" key="15">
    <source>
        <dbReference type="RefSeq" id="XP_015598264.1"/>
    </source>
</evidence>
<evidence type="ECO:0000256" key="5">
    <source>
        <dbReference type="ARBA" id="ARBA00022692"/>
    </source>
</evidence>
<evidence type="ECO:0000313" key="14">
    <source>
        <dbReference type="RefSeq" id="XP_015598256.1"/>
    </source>
</evidence>
<dbReference type="CTD" id="1350"/>
<evidence type="ECO:0000313" key="13">
    <source>
        <dbReference type="Proteomes" id="UP000694920"/>
    </source>
</evidence>
<comment type="subcellular location">
    <subcellularLocation>
        <location evidence="1">Mitochondrion inner membrane</location>
        <topology evidence="1">Single-pass membrane protein</topology>
    </subcellularLocation>
</comment>
<dbReference type="Pfam" id="PF02935">
    <property type="entry name" value="COX7C"/>
    <property type="match status" value="1"/>
</dbReference>
<dbReference type="InterPro" id="IPR004202">
    <property type="entry name" value="COX7C/Cox8"/>
</dbReference>
<evidence type="ECO:0000256" key="7">
    <source>
        <dbReference type="ARBA" id="ARBA00022946"/>
    </source>
</evidence>
<protein>
    <recommendedName>
        <fullName evidence="4">Cytochrome c oxidase subunit 7C, mitochondrial</fullName>
    </recommendedName>
    <alternativeName>
        <fullName evidence="11">Cytochrome c oxidase polypeptide VIIc</fullName>
    </alternativeName>
</protein>
<dbReference type="GeneID" id="107269186"/>
<comment type="similarity">
    <text evidence="3">Belongs to the cytochrome c oxidase VIIc family.</text>
</comment>
<evidence type="ECO:0000256" key="12">
    <source>
        <dbReference type="SAM" id="Phobius"/>
    </source>
</evidence>
<dbReference type="PANTHER" id="PTHR13313">
    <property type="entry name" value="CYTOCHROME C OXIDASE SUBUNIT VIIC"/>
    <property type="match status" value="1"/>
</dbReference>
<evidence type="ECO:0000256" key="2">
    <source>
        <dbReference type="ARBA" id="ARBA00004673"/>
    </source>
</evidence>
<dbReference type="PANTHER" id="PTHR13313:SF0">
    <property type="entry name" value="CYTOCHROME C OXIDASE SUBUNIT 7C, MITOCHONDRIAL"/>
    <property type="match status" value="1"/>
</dbReference>
<organism evidence="13 15">
    <name type="scientific">Cephus cinctus</name>
    <name type="common">Wheat stem sawfly</name>
    <dbReference type="NCBI Taxonomy" id="211228"/>
    <lineage>
        <taxon>Eukaryota</taxon>
        <taxon>Metazoa</taxon>
        <taxon>Ecdysozoa</taxon>
        <taxon>Arthropoda</taxon>
        <taxon>Hexapoda</taxon>
        <taxon>Insecta</taxon>
        <taxon>Pterygota</taxon>
        <taxon>Neoptera</taxon>
        <taxon>Endopterygota</taxon>
        <taxon>Hymenoptera</taxon>
        <taxon>Cephoidea</taxon>
        <taxon>Cephidae</taxon>
        <taxon>Cephus</taxon>
    </lineage>
</organism>
<dbReference type="KEGG" id="ccin:107269186"/>
<gene>
    <name evidence="14 15" type="primary">LOC107269186</name>
</gene>
<sequence length="67" mass="7691">MISRQVIRRFTTSALRRSDHHDEPGGIPGINLPFSIHNRFKLTAYFILFFGTGLGAPFLILRHQLLK</sequence>
<dbReference type="FunFam" id="4.10.49.10:FF:000001">
    <property type="entry name" value="Cytochrome c oxidase subunit 7C"/>
    <property type="match status" value="1"/>
</dbReference>
<dbReference type="InterPro" id="IPR036636">
    <property type="entry name" value="COX7C/Cox8_sf"/>
</dbReference>
<reference evidence="14 15" key="1">
    <citation type="submission" date="2025-04" db="UniProtKB">
        <authorList>
            <consortium name="RefSeq"/>
        </authorList>
    </citation>
    <scope>IDENTIFICATION</scope>
</reference>
<accession>A0AAJ7FLW6</accession>
<evidence type="ECO:0000256" key="1">
    <source>
        <dbReference type="ARBA" id="ARBA00004434"/>
    </source>
</evidence>
<dbReference type="RefSeq" id="XP_015598264.1">
    <property type="nucleotide sequence ID" value="XM_015742778.2"/>
</dbReference>
<dbReference type="GO" id="GO:0006123">
    <property type="term" value="P:mitochondrial electron transport, cytochrome c to oxygen"/>
    <property type="evidence" value="ECO:0007669"/>
    <property type="project" value="InterPro"/>
</dbReference>
<evidence type="ECO:0000256" key="9">
    <source>
        <dbReference type="ARBA" id="ARBA00023128"/>
    </source>
</evidence>
<dbReference type="GO" id="GO:0005743">
    <property type="term" value="C:mitochondrial inner membrane"/>
    <property type="evidence" value="ECO:0007669"/>
    <property type="project" value="UniProtKB-SubCell"/>
</dbReference>
<keyword evidence="7" id="KW-0809">Transit peptide</keyword>
<keyword evidence="8 12" id="KW-1133">Transmembrane helix</keyword>
<evidence type="ECO:0000256" key="11">
    <source>
        <dbReference type="ARBA" id="ARBA00031140"/>
    </source>
</evidence>